<dbReference type="Pfam" id="PF01916">
    <property type="entry name" value="DS"/>
    <property type="match status" value="1"/>
</dbReference>
<dbReference type="PROSITE" id="PS50188">
    <property type="entry name" value="B302_SPRY"/>
    <property type="match status" value="1"/>
</dbReference>
<sequence length="1257" mass="140966">MRSPITNIFNEWHDNVQLLTCNGILLVRLAKLLEQQPSIDGDRCAAFLTATQVTRSCVGLVWRRFNSKQIKIRHPMRGSKFSRRNTVPTSVSDTICYCDGEREIGTMELFCSGCNKWFHGRCLKDLKDFYGLSFMVCYVFHCKDCSPTAMETWVAKQANFSHMCVTVLANLTAEKLKQDGFQKAGEHVYFNLQETIIPYFDANWENLTSMPRRVKNTWHTTLQKTLIKDTELFKVNPEDENSFALMETNLADIGPVNEFVKQIGKKSNSGEKNNLASTLVGAQQGMGRSSGADSDVDGGPKTRGASKRRHVDTIGTGKKPKLATDYSSSKIAASDGSGPIDFPFNKEGYRYFLVERDPNVADRINMEEDDSLTPRIIPPYLYRLHLQRSVSISPNDRAHELRVSDDQLTVTGFEGYRVARATHAVSKGTWYFEVNFLKQPEDSHIRIGWSQPLAVVQSCIGYNKLSYSWRSLKGTRFHDAIGKKYQLGGYKEGDILGCLIHLPHNRVKPGPSSQWLPSSYKDLPLINFKHNYFYESHDEVADVLKNLETLKGSRIEFFKNGRSCGVAFTDIYKGFYHPAVSLFKNATVRCNFGPKLHHLPAGAQPMSARVDELYVEQTLSDCMFNALRGVTHKMMKVVPVRALEDNYMYLVYSEKDLRGFAVDPVEPQKIKTAAEQYKVTVAAALVTHHHWDHAGGMDKFCKIWPADKAEVYGGDDRIDHLTHKVEHEEKFKVGEMEVVAFKTPCHTKGHVCYYVTHPGDNSGIVLTGDTLFIAGCGKFFEGSGAEMHRNLNEILGKLPDDTQVYPGHEYTLSNLKFAHHIEPSNENVKTKLDWAAKLQARNEPTVPSTIGEEKEINPFMRTWAPEIQKKVGATDLVEVMDRVRQAKNSFRGMADSGDVLDDLDIAQGAVLVKSCEVPQDAIVIRGYDFNNGIDFSKLMASYLSTGFQATHLGKAIMEVNAMLDAREKEQTEDKTAHFFPYPEQRPIPACTIFLGYTSNLVSSGLREVIRFVVQHNLVDCVVTSAGGVEEDLIKCLRPSFLGDFRMDGKQLRSQGLNRAGNILIPNDNYCAFEDWLTPILDGCMEEQVESGFNWTPSKLCQRLGEKIDNEDSILYWAARNHIPVFCPALTDGSLGDMLYFHSVKRSPGIRLDIVEDVRHINTMAVKSSRTGVLILGGGVVKHHINNANLMRNGSDFTVYINTGMEFDGSDSGAQPDEAVSWGKVKPAAQAVKVCADATLVFPLLVAETFAKRVHKKN</sequence>
<comment type="similarity">
    <text evidence="3">Belongs to the deoxyhypusine synthase family.</text>
</comment>
<dbReference type="Proteomes" id="UP001303046">
    <property type="component" value="Unassembled WGS sequence"/>
</dbReference>
<dbReference type="InterPro" id="IPR035680">
    <property type="entry name" value="Clx_II_MBL"/>
</dbReference>
<dbReference type="Pfam" id="PF21257">
    <property type="entry name" value="PHD_ash2p_like"/>
    <property type="match status" value="1"/>
</dbReference>
<dbReference type="Pfam" id="PF00622">
    <property type="entry name" value="SPRY"/>
    <property type="match status" value="1"/>
</dbReference>
<dbReference type="Pfam" id="PF21198">
    <property type="entry name" value="ASH2L-like_WH"/>
    <property type="match status" value="1"/>
</dbReference>
<dbReference type="InterPro" id="IPR011011">
    <property type="entry name" value="Znf_FYVE_PHD"/>
</dbReference>
<evidence type="ECO:0000259" key="10">
    <source>
        <dbReference type="PROSITE" id="PS50188"/>
    </source>
</evidence>
<evidence type="ECO:0000256" key="2">
    <source>
        <dbReference type="ARBA" id="ARBA00006759"/>
    </source>
</evidence>
<dbReference type="InterPro" id="IPR032282">
    <property type="entry name" value="HAGH_C"/>
</dbReference>
<comment type="similarity">
    <text evidence="2">Belongs to the metallo-beta-lactamase superfamily. Glyoxalase II family.</text>
</comment>
<dbReference type="InterPro" id="IPR001870">
    <property type="entry name" value="B30.2/SPRY"/>
</dbReference>
<dbReference type="Gene3D" id="3.90.980.20">
    <property type="match status" value="1"/>
</dbReference>
<dbReference type="Pfam" id="PF16123">
    <property type="entry name" value="HAGH_C"/>
    <property type="match status" value="1"/>
</dbReference>
<evidence type="ECO:0000256" key="1">
    <source>
        <dbReference type="ARBA" id="ARBA00001947"/>
    </source>
</evidence>
<keyword evidence="8" id="KW-0520">NAD</keyword>
<dbReference type="InterPro" id="IPR053835">
    <property type="entry name" value="ASH2L-like_WH"/>
</dbReference>
<dbReference type="SMART" id="SM00249">
    <property type="entry name" value="PHD"/>
    <property type="match status" value="1"/>
</dbReference>
<evidence type="ECO:0000256" key="3">
    <source>
        <dbReference type="ARBA" id="ARBA00009892"/>
    </source>
</evidence>
<dbReference type="SMART" id="SM00849">
    <property type="entry name" value="Lactamase_B"/>
    <property type="match status" value="1"/>
</dbReference>
<dbReference type="InterPro" id="IPR029035">
    <property type="entry name" value="DHS-like_NAD/FAD-binding_dom"/>
</dbReference>
<dbReference type="EMBL" id="JAVFWL010000002">
    <property type="protein sequence ID" value="KAK6738107.1"/>
    <property type="molecule type" value="Genomic_DNA"/>
</dbReference>
<dbReference type="SUPFAM" id="SSF57903">
    <property type="entry name" value="FYVE/PHD zinc finger"/>
    <property type="match status" value="1"/>
</dbReference>
<evidence type="ECO:0000313" key="12">
    <source>
        <dbReference type="Proteomes" id="UP001303046"/>
    </source>
</evidence>
<dbReference type="PANTHER" id="PTHR11703:SF0">
    <property type="entry name" value="DEOXYHYPUSINE SYNTHASE"/>
    <property type="match status" value="1"/>
</dbReference>
<evidence type="ECO:0000256" key="5">
    <source>
        <dbReference type="ARBA" id="ARBA00022771"/>
    </source>
</evidence>
<protein>
    <recommendedName>
        <fullName evidence="10">B30.2/SPRY domain-containing protein</fullName>
    </recommendedName>
</protein>
<feature type="region of interest" description="Disordered" evidence="9">
    <location>
        <begin position="283"/>
        <end position="322"/>
    </location>
</feature>
<dbReference type="CDD" id="cd07723">
    <property type="entry name" value="hydroxyacylglutathione_hydrolase_MBL-fold"/>
    <property type="match status" value="1"/>
</dbReference>
<keyword evidence="12" id="KW-1185">Reference proteome</keyword>
<evidence type="ECO:0000256" key="6">
    <source>
        <dbReference type="ARBA" id="ARBA00022801"/>
    </source>
</evidence>
<dbReference type="Gene3D" id="3.60.15.10">
    <property type="entry name" value="Ribonuclease Z/Hydroxyacylglutathione hydrolase-like"/>
    <property type="match status" value="1"/>
</dbReference>
<dbReference type="NCBIfam" id="TIGR03413">
    <property type="entry name" value="GSH_gloB"/>
    <property type="match status" value="1"/>
</dbReference>
<comment type="cofactor">
    <cofactor evidence="1">
        <name>Zn(2+)</name>
        <dbReference type="ChEBI" id="CHEBI:29105"/>
    </cofactor>
</comment>
<comment type="caution">
    <text evidence="11">The sequence shown here is derived from an EMBL/GenBank/DDBJ whole genome shotgun (WGS) entry which is preliminary data.</text>
</comment>
<dbReference type="InterPro" id="IPR049455">
    <property type="entry name" value="ASH2-like_PHD"/>
</dbReference>
<dbReference type="InterPro" id="IPR001965">
    <property type="entry name" value="Znf_PHD"/>
</dbReference>
<dbReference type="HAMAP" id="MF_01374">
    <property type="entry name" value="Glyoxalase_2"/>
    <property type="match status" value="1"/>
</dbReference>
<evidence type="ECO:0000256" key="7">
    <source>
        <dbReference type="ARBA" id="ARBA00022833"/>
    </source>
</evidence>
<dbReference type="InterPro" id="IPR003877">
    <property type="entry name" value="SPRY_dom"/>
</dbReference>
<feature type="domain" description="B30.2/SPRY" evidence="10">
    <location>
        <begin position="369"/>
        <end position="549"/>
    </location>
</feature>
<keyword evidence="6" id="KW-0378">Hydrolase</keyword>
<organism evidence="11 12">
    <name type="scientific">Necator americanus</name>
    <name type="common">Human hookworm</name>
    <dbReference type="NCBI Taxonomy" id="51031"/>
    <lineage>
        <taxon>Eukaryota</taxon>
        <taxon>Metazoa</taxon>
        <taxon>Ecdysozoa</taxon>
        <taxon>Nematoda</taxon>
        <taxon>Chromadorea</taxon>
        <taxon>Rhabditida</taxon>
        <taxon>Rhabditina</taxon>
        <taxon>Rhabditomorpha</taxon>
        <taxon>Strongyloidea</taxon>
        <taxon>Ancylostomatidae</taxon>
        <taxon>Bunostominae</taxon>
        <taxon>Necator</taxon>
    </lineage>
</organism>
<dbReference type="InterPro" id="IPR002773">
    <property type="entry name" value="Deoxyhypusine_synthase"/>
</dbReference>
<dbReference type="SUPFAM" id="SSF52467">
    <property type="entry name" value="DHS-like NAD/FAD-binding domain"/>
    <property type="match status" value="1"/>
</dbReference>
<dbReference type="InterPro" id="IPR001279">
    <property type="entry name" value="Metallo-B-lactamas"/>
</dbReference>
<dbReference type="InterPro" id="IPR036982">
    <property type="entry name" value="Deoxyhypusine_synthase_sf"/>
</dbReference>
<dbReference type="Pfam" id="PF00753">
    <property type="entry name" value="Lactamase_B"/>
    <property type="match status" value="1"/>
</dbReference>
<dbReference type="SUPFAM" id="SSF56281">
    <property type="entry name" value="Metallo-hydrolase/oxidoreductase"/>
    <property type="match status" value="1"/>
</dbReference>
<dbReference type="SMART" id="SM00449">
    <property type="entry name" value="SPRY"/>
    <property type="match status" value="1"/>
</dbReference>
<dbReference type="PANTHER" id="PTHR11703">
    <property type="entry name" value="DEOXYHYPUSINE SYNTHASE"/>
    <property type="match status" value="1"/>
</dbReference>
<keyword evidence="7" id="KW-0862">Zinc</keyword>
<dbReference type="Gene3D" id="3.40.910.10">
    <property type="entry name" value="Deoxyhypusine synthase"/>
    <property type="match status" value="1"/>
</dbReference>
<dbReference type="SUPFAM" id="SSF49899">
    <property type="entry name" value="Concanavalin A-like lectins/glucanases"/>
    <property type="match status" value="1"/>
</dbReference>
<dbReference type="InterPro" id="IPR036866">
    <property type="entry name" value="RibonucZ/Hydroxyglut_hydro"/>
</dbReference>
<dbReference type="InterPro" id="IPR043136">
    <property type="entry name" value="B30.2/SPRY_sf"/>
</dbReference>
<dbReference type="NCBIfam" id="TIGR00321">
    <property type="entry name" value="dhys"/>
    <property type="match status" value="1"/>
</dbReference>
<dbReference type="InterPro" id="IPR017782">
    <property type="entry name" value="Hydroxyacylglutathione_Hdrlase"/>
</dbReference>
<reference evidence="11 12" key="1">
    <citation type="submission" date="2023-08" db="EMBL/GenBank/DDBJ databases">
        <title>A Necator americanus chromosomal reference genome.</title>
        <authorList>
            <person name="Ilik V."/>
            <person name="Petrzelkova K.J."/>
            <person name="Pardy F."/>
            <person name="Fuh T."/>
            <person name="Niatou-Singa F.S."/>
            <person name="Gouil Q."/>
            <person name="Baker L."/>
            <person name="Ritchie M.E."/>
            <person name="Jex A.R."/>
            <person name="Gazzola D."/>
            <person name="Li H."/>
            <person name="Toshio Fujiwara R."/>
            <person name="Zhan B."/>
            <person name="Aroian R.V."/>
            <person name="Pafco B."/>
            <person name="Schwarz E.M."/>
        </authorList>
    </citation>
    <scope>NUCLEOTIDE SEQUENCE [LARGE SCALE GENOMIC DNA]</scope>
    <source>
        <strain evidence="11 12">Aroian</strain>
        <tissue evidence="11">Whole animal</tissue>
    </source>
</reference>
<gene>
    <name evidence="11" type="primary">Necator_chrII.g8091</name>
    <name evidence="11" type="ORF">RB195_020297</name>
</gene>
<evidence type="ECO:0000256" key="9">
    <source>
        <dbReference type="SAM" id="MobiDB-lite"/>
    </source>
</evidence>
<evidence type="ECO:0000256" key="4">
    <source>
        <dbReference type="ARBA" id="ARBA00022723"/>
    </source>
</evidence>
<name>A0ABR1CI73_NECAM</name>
<keyword evidence="4" id="KW-0479">Metal-binding</keyword>
<keyword evidence="5" id="KW-0863">Zinc-finger</keyword>
<dbReference type="Gene3D" id="2.60.120.920">
    <property type="match status" value="1"/>
</dbReference>
<accession>A0ABR1CI73</accession>
<dbReference type="CDD" id="cd12872">
    <property type="entry name" value="SPRY_Ash2"/>
    <property type="match status" value="1"/>
</dbReference>
<dbReference type="InterPro" id="IPR013320">
    <property type="entry name" value="ConA-like_dom_sf"/>
</dbReference>
<evidence type="ECO:0000256" key="8">
    <source>
        <dbReference type="ARBA" id="ARBA00023027"/>
    </source>
</evidence>
<evidence type="ECO:0000313" key="11">
    <source>
        <dbReference type="EMBL" id="KAK6738107.1"/>
    </source>
</evidence>
<proteinExistence type="inferred from homology"/>